<dbReference type="PROSITE" id="PS51257">
    <property type="entry name" value="PROKAR_LIPOPROTEIN"/>
    <property type="match status" value="1"/>
</dbReference>
<accession>A0A9X1HVL7</accession>
<sequence>MKNLGKAFAVFTLIIGIAVASCDSNEGSTGTLKLSLTDAPLDNPDIVAVNLSVVRVDIKGNDGWEVLDDFEDPVDVNLLNYRDGNSFLLTEEELPAGGYKEIRLVLDIAEHDGGDAANRGTYLEFSDGTREPLFVPSGEQSGYKAKGNFTIPPDGIVGITLDIDARRAVVEAGNSGKFLLKPVVRLVEDKDVAMIKGSITSETAYESLKVFAYEEGSYTEDELIVEPESVEFPNSITSGNVSEDGAFTLGFINSGTYDLVVALYDENQEFVEVVAIIEDVSVDPGQILSLPVVLP</sequence>
<feature type="domain" description="DUF4382" evidence="2">
    <location>
        <begin position="29"/>
        <end position="182"/>
    </location>
</feature>
<gene>
    <name evidence="3" type="ORF">LDX50_25105</name>
</gene>
<evidence type="ECO:0000313" key="3">
    <source>
        <dbReference type="EMBL" id="MCA6078175.1"/>
    </source>
</evidence>
<organism evidence="3 4">
    <name type="scientific">Fulvivirga sedimenti</name>
    <dbReference type="NCBI Taxonomy" id="2879465"/>
    <lineage>
        <taxon>Bacteria</taxon>
        <taxon>Pseudomonadati</taxon>
        <taxon>Bacteroidota</taxon>
        <taxon>Cytophagia</taxon>
        <taxon>Cytophagales</taxon>
        <taxon>Fulvivirgaceae</taxon>
        <taxon>Fulvivirga</taxon>
    </lineage>
</organism>
<proteinExistence type="predicted"/>
<keyword evidence="1" id="KW-0732">Signal</keyword>
<dbReference type="EMBL" id="JAIXNE010000005">
    <property type="protein sequence ID" value="MCA6078175.1"/>
    <property type="molecule type" value="Genomic_DNA"/>
</dbReference>
<feature type="chain" id="PRO_5040933673" evidence="1">
    <location>
        <begin position="21"/>
        <end position="295"/>
    </location>
</feature>
<feature type="signal peptide" evidence="1">
    <location>
        <begin position="1"/>
        <end position="20"/>
    </location>
</feature>
<dbReference type="InterPro" id="IPR025491">
    <property type="entry name" value="DUF4382"/>
</dbReference>
<evidence type="ECO:0000259" key="2">
    <source>
        <dbReference type="Pfam" id="PF14321"/>
    </source>
</evidence>
<evidence type="ECO:0000256" key="1">
    <source>
        <dbReference type="SAM" id="SignalP"/>
    </source>
</evidence>
<reference evidence="3" key="1">
    <citation type="submission" date="2021-09" db="EMBL/GenBank/DDBJ databases">
        <title>Fulvivirga sp. isolated from coastal sediment.</title>
        <authorList>
            <person name="Yu H."/>
        </authorList>
    </citation>
    <scope>NUCLEOTIDE SEQUENCE</scope>
    <source>
        <strain evidence="3">1062</strain>
    </source>
</reference>
<keyword evidence="4" id="KW-1185">Reference proteome</keyword>
<dbReference type="Proteomes" id="UP001139409">
    <property type="component" value="Unassembled WGS sequence"/>
</dbReference>
<dbReference type="Pfam" id="PF14321">
    <property type="entry name" value="DUF4382"/>
    <property type="match status" value="1"/>
</dbReference>
<name>A0A9X1HVL7_9BACT</name>
<protein>
    <submittedName>
        <fullName evidence="3">DUF4382 domain-containing protein</fullName>
    </submittedName>
</protein>
<comment type="caution">
    <text evidence="3">The sequence shown here is derived from an EMBL/GenBank/DDBJ whole genome shotgun (WGS) entry which is preliminary data.</text>
</comment>
<dbReference type="AlphaFoldDB" id="A0A9X1HVL7"/>
<evidence type="ECO:0000313" key="4">
    <source>
        <dbReference type="Proteomes" id="UP001139409"/>
    </source>
</evidence>
<dbReference type="RefSeq" id="WP_225699030.1">
    <property type="nucleotide sequence ID" value="NZ_JAIXNE010000005.1"/>
</dbReference>